<keyword evidence="12 14" id="KW-0066">ATP synthesis</keyword>
<dbReference type="PRINTS" id="PR00124">
    <property type="entry name" value="ATPASEC"/>
</dbReference>
<evidence type="ECO:0000256" key="1">
    <source>
        <dbReference type="ARBA" id="ARBA00004651"/>
    </source>
</evidence>
<evidence type="ECO:0000256" key="10">
    <source>
        <dbReference type="ARBA" id="ARBA00023121"/>
    </source>
</evidence>
<dbReference type="PANTHER" id="PTHR10031">
    <property type="entry name" value="ATP SYNTHASE LIPID-BINDING PROTEIN, MITOCHONDRIAL"/>
    <property type="match status" value="1"/>
</dbReference>
<evidence type="ECO:0000256" key="5">
    <source>
        <dbReference type="ARBA" id="ARBA00022547"/>
    </source>
</evidence>
<keyword evidence="9 14" id="KW-0406">Ion transport</keyword>
<comment type="function">
    <text evidence="14">Key component of the F(0) channel; it plays a direct role in translocation across the membrane. A homomeric c-ring of between 10-14 subunits forms the central stalk rotor element with the F(1) delta and epsilon subunits.</text>
</comment>
<dbReference type="Gene3D" id="1.20.20.10">
    <property type="entry name" value="F1F0 ATP synthase subunit C"/>
    <property type="match status" value="1"/>
</dbReference>
<dbReference type="EMBL" id="CP046996">
    <property type="protein sequence ID" value="QHA01733.1"/>
    <property type="molecule type" value="Genomic_DNA"/>
</dbReference>
<dbReference type="InterPro" id="IPR000454">
    <property type="entry name" value="ATP_synth_F0_csu"/>
</dbReference>
<dbReference type="InterPro" id="IPR020537">
    <property type="entry name" value="ATP_synth_F0_csu_DDCD_BS"/>
</dbReference>
<feature type="domain" description="V-ATPase proteolipid subunit C-like" evidence="15">
    <location>
        <begin position="9"/>
        <end position="72"/>
    </location>
</feature>
<dbReference type="PANTHER" id="PTHR10031:SF0">
    <property type="entry name" value="ATPASE PROTEIN 9"/>
    <property type="match status" value="1"/>
</dbReference>
<keyword evidence="4 14" id="KW-1003">Cell membrane</keyword>
<evidence type="ECO:0000259" key="15">
    <source>
        <dbReference type="Pfam" id="PF00137"/>
    </source>
</evidence>
<name>A0A857DLP7_9FIRM</name>
<sequence>MDITAAALIGTGIAAAGAAIGAAMGNGNVVASTIDGIARQPEARGTLMSTMFIGIALVEILPLLSIIMALLMFFTKS</sequence>
<keyword evidence="7 14" id="KW-0375">Hydrogen ion transport</keyword>
<keyword evidence="5 14" id="KW-0138">CF(0)</keyword>
<feature type="transmembrane region" description="Helical" evidence="14">
    <location>
        <begin position="47"/>
        <end position="74"/>
    </location>
</feature>
<evidence type="ECO:0000256" key="4">
    <source>
        <dbReference type="ARBA" id="ARBA00022475"/>
    </source>
</evidence>
<dbReference type="GO" id="GO:0005886">
    <property type="term" value="C:plasma membrane"/>
    <property type="evidence" value="ECO:0007669"/>
    <property type="project" value="UniProtKB-SubCell"/>
</dbReference>
<dbReference type="GO" id="GO:0033177">
    <property type="term" value="C:proton-transporting two-sector ATPase complex, proton-transporting domain"/>
    <property type="evidence" value="ECO:0007669"/>
    <property type="project" value="InterPro"/>
</dbReference>
<dbReference type="RefSeq" id="WP_015044915.1">
    <property type="nucleotide sequence ID" value="NZ_CP046996.1"/>
</dbReference>
<dbReference type="Proteomes" id="UP000430508">
    <property type="component" value="Chromosome"/>
</dbReference>
<dbReference type="GO" id="GO:0008289">
    <property type="term" value="F:lipid binding"/>
    <property type="evidence" value="ECO:0007669"/>
    <property type="project" value="UniProtKB-KW"/>
</dbReference>
<gene>
    <name evidence="14 16" type="primary">atpE</name>
    <name evidence="16" type="ORF">GQ588_14330</name>
</gene>
<evidence type="ECO:0000256" key="11">
    <source>
        <dbReference type="ARBA" id="ARBA00023136"/>
    </source>
</evidence>
<dbReference type="NCBIfam" id="NF005363">
    <property type="entry name" value="PRK06876.1"/>
    <property type="match status" value="1"/>
</dbReference>
<feature type="site" description="Reversibly protonated during proton transport" evidence="14">
    <location>
        <position position="59"/>
    </location>
</feature>
<evidence type="ECO:0000256" key="6">
    <source>
        <dbReference type="ARBA" id="ARBA00022692"/>
    </source>
</evidence>
<evidence type="ECO:0000256" key="9">
    <source>
        <dbReference type="ARBA" id="ARBA00023065"/>
    </source>
</evidence>
<comment type="function">
    <text evidence="13 14">F(1)F(0) ATP synthase produces ATP from ADP in the presence of a proton or sodium gradient. F-type ATPases consist of two structural domains, F(1) containing the extramembraneous catalytic core and F(0) containing the membrane proton channel, linked together by a central stalk and a peripheral stalk. During catalysis, ATP synthesis in the catalytic domain of F(1) is coupled via a rotary mechanism of the central stalk subunits to proton translocation.</text>
</comment>
<evidence type="ECO:0000256" key="13">
    <source>
        <dbReference type="ARBA" id="ARBA00025198"/>
    </source>
</evidence>
<keyword evidence="8 14" id="KW-1133">Transmembrane helix</keyword>
<evidence type="ECO:0000256" key="14">
    <source>
        <dbReference type="HAMAP-Rule" id="MF_01396"/>
    </source>
</evidence>
<dbReference type="HAMAP" id="MF_01396">
    <property type="entry name" value="ATP_synth_c_bact"/>
    <property type="match status" value="1"/>
</dbReference>
<reference evidence="16 17" key="1">
    <citation type="submission" date="2019-12" db="EMBL/GenBank/DDBJ databases">
        <title>Sequence classification of anaerobic respiratory reductive dehalogenases: First we see many, then we see few.</title>
        <authorList>
            <person name="Molenda O."/>
            <person name="Puentes Jacome L.A."/>
            <person name="Cao X."/>
            <person name="Nesbo C.L."/>
            <person name="Tang S."/>
            <person name="Morson N."/>
            <person name="Patron J."/>
            <person name="Lomheim L."/>
            <person name="Wishart D.S."/>
            <person name="Edwards E.A."/>
        </authorList>
    </citation>
    <scope>NUCLEOTIDE SEQUENCE [LARGE SCALE GENOMIC DNA]</scope>
    <source>
        <strain evidence="16 17">12DCA</strain>
    </source>
</reference>
<evidence type="ECO:0000256" key="12">
    <source>
        <dbReference type="ARBA" id="ARBA00023310"/>
    </source>
</evidence>
<keyword evidence="10 14" id="KW-0446">Lipid-binding</keyword>
<evidence type="ECO:0000256" key="8">
    <source>
        <dbReference type="ARBA" id="ARBA00022989"/>
    </source>
</evidence>
<keyword evidence="6 14" id="KW-0812">Transmembrane</keyword>
<dbReference type="InterPro" id="IPR038662">
    <property type="entry name" value="ATP_synth_F0_csu_sf"/>
</dbReference>
<comment type="caution">
    <text evidence="14">Lacks conserved residue(s) required for the propagation of feature annotation.</text>
</comment>
<dbReference type="Pfam" id="PF00137">
    <property type="entry name" value="ATP-synt_C"/>
    <property type="match status" value="1"/>
</dbReference>
<protein>
    <recommendedName>
        <fullName evidence="14">ATP synthase subunit c</fullName>
    </recommendedName>
    <alternativeName>
        <fullName evidence="14">ATP synthase F(0) sector subunit c</fullName>
    </alternativeName>
    <alternativeName>
        <fullName evidence="14">F-type ATPase subunit c</fullName>
        <shortName evidence="14">F-ATPase subunit c</shortName>
    </alternativeName>
    <alternativeName>
        <fullName evidence="14">Lipid-binding protein</fullName>
    </alternativeName>
</protein>
<dbReference type="PROSITE" id="PS00605">
    <property type="entry name" value="ATPASE_C"/>
    <property type="match status" value="1"/>
</dbReference>
<dbReference type="NCBIfam" id="TIGR01260">
    <property type="entry name" value="ATP_synt_c"/>
    <property type="match status" value="1"/>
</dbReference>
<dbReference type="FunFam" id="1.20.20.10:FF:000002">
    <property type="entry name" value="ATP synthase subunit c"/>
    <property type="match status" value="1"/>
</dbReference>
<evidence type="ECO:0000313" key="17">
    <source>
        <dbReference type="Proteomes" id="UP000430508"/>
    </source>
</evidence>
<dbReference type="InterPro" id="IPR035921">
    <property type="entry name" value="F/V-ATP_Csub_sf"/>
</dbReference>
<accession>A0A857DLP7</accession>
<proteinExistence type="inferred from homology"/>
<keyword evidence="3 14" id="KW-0813">Transport</keyword>
<evidence type="ECO:0000256" key="2">
    <source>
        <dbReference type="ARBA" id="ARBA00006704"/>
    </source>
</evidence>
<comment type="similarity">
    <text evidence="2 14">Belongs to the ATPase C chain family.</text>
</comment>
<evidence type="ECO:0000313" key="16">
    <source>
        <dbReference type="EMBL" id="QHA01733.1"/>
    </source>
</evidence>
<dbReference type="InterPro" id="IPR002379">
    <property type="entry name" value="ATPase_proteolipid_c-like_dom"/>
</dbReference>
<keyword evidence="11 14" id="KW-0472">Membrane</keyword>
<evidence type="ECO:0000256" key="7">
    <source>
        <dbReference type="ARBA" id="ARBA00022781"/>
    </source>
</evidence>
<dbReference type="GO" id="GO:0045259">
    <property type="term" value="C:proton-transporting ATP synthase complex"/>
    <property type="evidence" value="ECO:0007669"/>
    <property type="project" value="UniProtKB-KW"/>
</dbReference>
<dbReference type="AlphaFoldDB" id="A0A857DLP7"/>
<dbReference type="SUPFAM" id="SSF81333">
    <property type="entry name" value="F1F0 ATP synthase subunit C"/>
    <property type="match status" value="1"/>
</dbReference>
<dbReference type="InterPro" id="IPR005953">
    <property type="entry name" value="ATP_synth_csu_bac/chlpt"/>
</dbReference>
<organism evidence="16 17">
    <name type="scientific">Dehalobacter restrictus</name>
    <dbReference type="NCBI Taxonomy" id="55583"/>
    <lineage>
        <taxon>Bacteria</taxon>
        <taxon>Bacillati</taxon>
        <taxon>Bacillota</taxon>
        <taxon>Clostridia</taxon>
        <taxon>Eubacteriales</taxon>
        <taxon>Desulfitobacteriaceae</taxon>
        <taxon>Dehalobacter</taxon>
    </lineage>
</organism>
<comment type="subcellular location">
    <subcellularLocation>
        <location evidence="1 14">Cell membrane</location>
        <topology evidence="1 14">Multi-pass membrane protein</topology>
    </subcellularLocation>
</comment>
<dbReference type="GO" id="GO:0046933">
    <property type="term" value="F:proton-transporting ATP synthase activity, rotational mechanism"/>
    <property type="evidence" value="ECO:0007669"/>
    <property type="project" value="UniProtKB-UniRule"/>
</dbReference>
<evidence type="ECO:0000256" key="3">
    <source>
        <dbReference type="ARBA" id="ARBA00022448"/>
    </source>
</evidence>